<dbReference type="InterPro" id="IPR000182">
    <property type="entry name" value="GNAT_dom"/>
</dbReference>
<gene>
    <name evidence="2" type="ORF">Q5Y73_22010</name>
</gene>
<name>A0ABT9J594_9BACL</name>
<reference evidence="2 3" key="1">
    <citation type="submission" date="2023-08" db="EMBL/GenBank/DDBJ databases">
        <authorList>
            <person name="Park J.-S."/>
        </authorList>
    </citation>
    <scope>NUCLEOTIDE SEQUENCE [LARGE SCALE GENOMIC DNA]</scope>
    <source>
        <strain evidence="2 3">2205SS18-9</strain>
    </source>
</reference>
<dbReference type="InterPro" id="IPR016181">
    <property type="entry name" value="Acyl_CoA_acyltransferase"/>
</dbReference>
<evidence type="ECO:0000313" key="2">
    <source>
        <dbReference type="EMBL" id="MDP5276772.1"/>
    </source>
</evidence>
<accession>A0ABT9J594</accession>
<comment type="caution">
    <text evidence="2">The sequence shown here is derived from an EMBL/GenBank/DDBJ whole genome shotgun (WGS) entry which is preliminary data.</text>
</comment>
<dbReference type="SUPFAM" id="SSF55729">
    <property type="entry name" value="Acyl-CoA N-acyltransferases (Nat)"/>
    <property type="match status" value="1"/>
</dbReference>
<dbReference type="RefSeq" id="WP_305994090.1">
    <property type="nucleotide sequence ID" value="NZ_JAVAMP010000018.1"/>
</dbReference>
<protein>
    <submittedName>
        <fullName evidence="2">GNAT family N-acetyltransferase</fullName>
    </submittedName>
</protein>
<proteinExistence type="predicted"/>
<dbReference type="PROSITE" id="PS51186">
    <property type="entry name" value="GNAT"/>
    <property type="match status" value="1"/>
</dbReference>
<dbReference type="Proteomes" id="UP001231941">
    <property type="component" value="Unassembled WGS sequence"/>
</dbReference>
<organism evidence="2 3">
    <name type="scientific">Chengkuizengella axinellae</name>
    <dbReference type="NCBI Taxonomy" id="3064388"/>
    <lineage>
        <taxon>Bacteria</taxon>
        <taxon>Bacillati</taxon>
        <taxon>Bacillota</taxon>
        <taxon>Bacilli</taxon>
        <taxon>Bacillales</taxon>
        <taxon>Paenibacillaceae</taxon>
        <taxon>Chengkuizengella</taxon>
    </lineage>
</organism>
<evidence type="ECO:0000313" key="3">
    <source>
        <dbReference type="Proteomes" id="UP001231941"/>
    </source>
</evidence>
<dbReference type="EMBL" id="JAVAMP010000018">
    <property type="protein sequence ID" value="MDP5276772.1"/>
    <property type="molecule type" value="Genomic_DNA"/>
</dbReference>
<dbReference type="Gene3D" id="3.40.630.30">
    <property type="match status" value="1"/>
</dbReference>
<dbReference type="CDD" id="cd04301">
    <property type="entry name" value="NAT_SF"/>
    <property type="match status" value="1"/>
</dbReference>
<dbReference type="Pfam" id="PF13508">
    <property type="entry name" value="Acetyltransf_7"/>
    <property type="match status" value="1"/>
</dbReference>
<sequence length="65" mass="7624">MTNVYSVPEVRGKGLGSQLIKEVNRWAKEMNFEFIIVWPSEHSIDFYNRNGFQLCNDSLENRLDS</sequence>
<evidence type="ECO:0000259" key="1">
    <source>
        <dbReference type="PROSITE" id="PS51186"/>
    </source>
</evidence>
<keyword evidence="3" id="KW-1185">Reference proteome</keyword>
<feature type="domain" description="N-acetyltransferase" evidence="1">
    <location>
        <begin position="1"/>
        <end position="65"/>
    </location>
</feature>